<sequence>MSESHIPQPDTGAAPAEQFGSTEAAPTGRTVSAIGVPGPPPQEVPVHTLAQNRVDPTLYEQFLYNSTFTWSTSDQPGKLLWSMPVTPLAYNKITARLATIYNAWGGGVDVNVKIAGTGFHAGALVVVRIPPNYSPEDFAGSFDFTAFEYVVFDPKMLEVMSMHIGDQRQINYHYVNAESESPESWDIGGHVAVYVQMALNTASTGTQQIQATVWTRLAQDFTFSQLRMPRQITDQKTDQIPTVLLSALNLTCGTSFRPRCCSIDARASVLRILPNSIKLYDNSTFNAYKLDGTTLWLTPSRTTSDSRPYYTCMGNFSTPKTLTMSLGFYGVLASDLVCIQNLTSEDAQQWLDVKITEMTAGARGFTCVMDAPPGDKWKNGDTVAVTVATNEKARFNNPLKCTTPAPIALPLDESFVCFTRFTDDTVTSLQTMEVSDIFRCELYGDWLPEGKAALFNVVDTSVQLPIMQVKLYPNGVFATAPSTNQVDFAVKNLRFDFLQFTEITNPLKNPPAIALNALMMAPIHKKELRRAERKIE</sequence>
<organism evidence="5">
    <name type="scientific">Picornavirales sp</name>
    <dbReference type="NCBI Taxonomy" id="1955153"/>
    <lineage>
        <taxon>Viruses</taxon>
        <taxon>Riboviria</taxon>
        <taxon>Orthornavirae</taxon>
        <taxon>Pisuviricota</taxon>
        <taxon>Pisoniviricetes</taxon>
        <taxon>Picornavirales</taxon>
    </lineage>
</organism>
<dbReference type="InterPro" id="IPR029053">
    <property type="entry name" value="Viral_coat"/>
</dbReference>
<accession>A0A6M3YP64</accession>
<comment type="subcellular location">
    <subcellularLocation>
        <location evidence="1">Virion</location>
    </subcellularLocation>
</comment>
<protein>
    <recommendedName>
        <fullName evidence="4">Calicivirus coat protein domain-containing protein</fullName>
    </recommendedName>
</protein>
<dbReference type="GO" id="GO:0044423">
    <property type="term" value="C:virion component"/>
    <property type="evidence" value="ECO:0007669"/>
    <property type="project" value="UniProtKB-KW"/>
</dbReference>
<evidence type="ECO:0000259" key="4">
    <source>
        <dbReference type="Pfam" id="PF00915"/>
    </source>
</evidence>
<dbReference type="InterPro" id="IPR004005">
    <property type="entry name" value="Calicivirus_coat"/>
</dbReference>
<keyword evidence="2" id="KW-0946">Virion</keyword>
<proteinExistence type="predicted"/>
<dbReference type="Gene3D" id="2.60.120.20">
    <property type="match status" value="1"/>
</dbReference>
<evidence type="ECO:0000313" key="5">
    <source>
        <dbReference type="EMBL" id="QJI53551.1"/>
    </source>
</evidence>
<feature type="domain" description="Calicivirus coat protein" evidence="4">
    <location>
        <begin position="48"/>
        <end position="248"/>
    </location>
</feature>
<evidence type="ECO:0000256" key="1">
    <source>
        <dbReference type="ARBA" id="ARBA00004328"/>
    </source>
</evidence>
<name>A0A6M3YP64_9VIRU</name>
<dbReference type="Pfam" id="PF00915">
    <property type="entry name" value="Calici_coat"/>
    <property type="match status" value="1"/>
</dbReference>
<dbReference type="GO" id="GO:0030430">
    <property type="term" value="C:host cell cytoplasm"/>
    <property type="evidence" value="ECO:0007669"/>
    <property type="project" value="UniProtKB-SubCell"/>
</dbReference>
<dbReference type="EMBL" id="MN918678">
    <property type="protein sequence ID" value="QJI53551.1"/>
    <property type="molecule type" value="Genomic_RNA"/>
</dbReference>
<evidence type="ECO:0000256" key="3">
    <source>
        <dbReference type="SAM" id="MobiDB-lite"/>
    </source>
</evidence>
<feature type="region of interest" description="Disordered" evidence="3">
    <location>
        <begin position="1"/>
        <end position="38"/>
    </location>
</feature>
<reference evidence="5" key="1">
    <citation type="submission" date="2020-01" db="EMBL/GenBank/DDBJ databases">
        <title>Viral genomes from wild and zoo birds in China.</title>
        <authorList>
            <person name="Zhao M."/>
            <person name="Shan L.T."/>
            <person name="Yang X.S."/>
            <person name="Zhang W."/>
        </authorList>
    </citation>
    <scope>NUCLEOTIDE SEQUENCE</scope>
    <source>
        <strain evidence="5">Rfb198shi3</strain>
    </source>
</reference>
<evidence type="ECO:0000256" key="2">
    <source>
        <dbReference type="ARBA" id="ARBA00022844"/>
    </source>
</evidence>
<dbReference type="SUPFAM" id="SSF88633">
    <property type="entry name" value="Positive stranded ssRNA viruses"/>
    <property type="match status" value="1"/>
</dbReference>